<comment type="cofactor">
    <cofactor evidence="3">
        <name>a divalent metal cation</name>
        <dbReference type="ChEBI" id="CHEBI:60240"/>
    </cofactor>
</comment>
<dbReference type="InterPro" id="IPR006146">
    <property type="entry name" value="5'-Nucleotdase_CS"/>
</dbReference>
<dbReference type="PROSITE" id="PS51257">
    <property type="entry name" value="PROKAR_LIPOPROTEIN"/>
    <property type="match status" value="1"/>
</dbReference>
<dbReference type="GO" id="GO:0008254">
    <property type="term" value="F:3'-nucleotidase activity"/>
    <property type="evidence" value="ECO:0007669"/>
    <property type="project" value="UniProtKB-EC"/>
</dbReference>
<dbReference type="GO" id="GO:0046872">
    <property type="term" value="F:metal ion binding"/>
    <property type="evidence" value="ECO:0007669"/>
    <property type="project" value="UniProtKB-KW"/>
</dbReference>
<sequence length="688" mass="75028">MHNKKILAIIIASSLGLSACGSNDDDSVGLIEVDLRVMETTDLHTNLMDFNYYSGKNDPTIGLARTASLINAARDEVTNSVLVDNGDLLQGSPMGDYMASVGVNDTHPAYKAMNTLEYDVANIGNHEFNYGLDFLEKSLEGADFPYISANVICANKQGCWNDIQFSEPMFSPYLIKEKVVIDTQGNEHTINIGYIGFVPPQIMIWDKANLEGEVETIGITQAANKYVPEMKAKGADVIIAIPHSGIGSPENPGDAWAENATFALTNVDGIDAIMFGHSHSIFPHANYASLPNTDVEKGLLNGVPAVMPGRWGDNLGIVDLKLRKQDNQWVVIHDESQTEARPIYDNASKTPLVAGEDSIRDAIAAEHQGTLEYVNQPIGKSTGDMYSFLSLVQDDPTVQIVSDAQIANVKAKLPSELKDFPILSASAPFKAGGRYSEGDAAQYVMVEKGDLTYKNAADLYLYPNTMVAVKANGAELKDWLECSANQFNQINPNITAPQNLINRAGHPTYNFDTIDGVTYKIDVTQPSKFDRNCKVVNADANRIVDLTYTDTEGNSFSGNELDAMEFIVASNNYRAFGGAFAGTGPEHVILELPDENRAALAAYITAQSQPDGSGGYNSAVNPTADYNWDFKTINTSIQLDVRFETQDSELADTFIQSNQQRKMVKKQVEGTIAGFAIYSIDLQNDPVR</sequence>
<comment type="caution">
    <text evidence="14">The sequence shown here is derived from an EMBL/GenBank/DDBJ whole genome shotgun (WGS) entry which is preliminary data.</text>
</comment>
<proteinExistence type="inferred from homology"/>
<dbReference type="SUPFAM" id="SSF56300">
    <property type="entry name" value="Metallo-dependent phosphatases"/>
    <property type="match status" value="1"/>
</dbReference>
<dbReference type="GO" id="GO:0009166">
    <property type="term" value="P:nucleotide catabolic process"/>
    <property type="evidence" value="ECO:0007669"/>
    <property type="project" value="InterPro"/>
</dbReference>
<dbReference type="Pfam" id="PF02872">
    <property type="entry name" value="5_nucleotid_C"/>
    <property type="match status" value="1"/>
</dbReference>
<accession>A0A9X2WJ95</accession>
<evidence type="ECO:0000313" key="14">
    <source>
        <dbReference type="EMBL" id="MCT7940268.1"/>
    </source>
</evidence>
<dbReference type="GO" id="GO:0008663">
    <property type="term" value="F:2',3'-cyclic-nucleotide 2'-phosphodiesterase activity"/>
    <property type="evidence" value="ECO:0007669"/>
    <property type="project" value="UniProtKB-EC"/>
</dbReference>
<dbReference type="Pfam" id="PF00149">
    <property type="entry name" value="Metallophos"/>
    <property type="match status" value="1"/>
</dbReference>
<evidence type="ECO:0000256" key="5">
    <source>
        <dbReference type="ARBA" id="ARBA00006654"/>
    </source>
</evidence>
<dbReference type="PANTHER" id="PTHR11575">
    <property type="entry name" value="5'-NUCLEOTIDASE-RELATED"/>
    <property type="match status" value="1"/>
</dbReference>
<dbReference type="AlphaFoldDB" id="A0A9X2WJ95"/>
<dbReference type="Gene3D" id="3.60.21.10">
    <property type="match status" value="1"/>
</dbReference>
<dbReference type="InterPro" id="IPR008334">
    <property type="entry name" value="5'-Nucleotdase_C"/>
</dbReference>
<evidence type="ECO:0000313" key="15">
    <source>
        <dbReference type="Proteomes" id="UP001155546"/>
    </source>
</evidence>
<dbReference type="GO" id="GO:0000166">
    <property type="term" value="F:nucleotide binding"/>
    <property type="evidence" value="ECO:0007669"/>
    <property type="project" value="UniProtKB-KW"/>
</dbReference>
<keyword evidence="7" id="KW-0732">Signal</keyword>
<dbReference type="FunFam" id="3.60.21.10:FF:000037">
    <property type="entry name" value="Bifunctional 2',3'-cyclic-nucleotide 2'-phosphodiesterase/3'-nucleotidase"/>
    <property type="match status" value="1"/>
</dbReference>
<comment type="catalytic activity">
    <reaction evidence="1">
        <text>a ribonucleoside 3'-phosphate + H2O = a ribonucleoside + phosphate</text>
        <dbReference type="Rhea" id="RHEA:10144"/>
        <dbReference type="ChEBI" id="CHEBI:13197"/>
        <dbReference type="ChEBI" id="CHEBI:15377"/>
        <dbReference type="ChEBI" id="CHEBI:18254"/>
        <dbReference type="ChEBI" id="CHEBI:43474"/>
        <dbReference type="EC" id="3.1.3.6"/>
    </reaction>
</comment>
<dbReference type="InterPro" id="IPR029052">
    <property type="entry name" value="Metallo-depent_PP-like"/>
</dbReference>
<dbReference type="Proteomes" id="UP001155546">
    <property type="component" value="Unassembled WGS sequence"/>
</dbReference>
<keyword evidence="8 11" id="KW-0547">Nucleotide-binding</keyword>
<evidence type="ECO:0000256" key="4">
    <source>
        <dbReference type="ARBA" id="ARBA00004196"/>
    </source>
</evidence>
<dbReference type="NCBIfam" id="NF006938">
    <property type="entry name" value="PRK09420.1"/>
    <property type="match status" value="1"/>
</dbReference>
<keyword evidence="15" id="KW-1185">Reference proteome</keyword>
<dbReference type="CDD" id="cd07410">
    <property type="entry name" value="MPP_CpdB_N"/>
    <property type="match status" value="1"/>
</dbReference>
<evidence type="ECO:0000259" key="12">
    <source>
        <dbReference type="Pfam" id="PF00149"/>
    </source>
</evidence>
<dbReference type="InterPro" id="IPR006179">
    <property type="entry name" value="5_nucleotidase/apyrase"/>
</dbReference>
<evidence type="ECO:0000256" key="11">
    <source>
        <dbReference type="RuleBase" id="RU362119"/>
    </source>
</evidence>
<keyword evidence="6" id="KW-0479">Metal-binding</keyword>
<comment type="subcellular location">
    <subcellularLocation>
        <location evidence="4">Cell envelope</location>
    </subcellularLocation>
</comment>
<evidence type="ECO:0000256" key="3">
    <source>
        <dbReference type="ARBA" id="ARBA00001968"/>
    </source>
</evidence>
<keyword evidence="9 11" id="KW-0378">Hydrolase</keyword>
<dbReference type="RefSeq" id="WP_261296731.1">
    <property type="nucleotide sequence ID" value="NZ_JAMTCD010000001.1"/>
</dbReference>
<evidence type="ECO:0000259" key="13">
    <source>
        <dbReference type="Pfam" id="PF02872"/>
    </source>
</evidence>
<dbReference type="PRINTS" id="PR01607">
    <property type="entry name" value="APYRASEFAMLY"/>
</dbReference>
<dbReference type="Gene3D" id="3.90.780.10">
    <property type="entry name" value="5'-Nucleotidase, C-terminal domain"/>
    <property type="match status" value="1"/>
</dbReference>
<reference evidence="14" key="1">
    <citation type="journal article" date="2023" name="Int. J. Syst. Evol. Microbiol.">
        <title>&lt;i&gt;Shewanella septentrionalis&lt;/i&gt; sp. nov. and &lt;i&gt;Shewanella holmiensis&lt;/i&gt; sp. nov., isolated from Baltic Sea water and sediments.</title>
        <authorList>
            <person name="Martin-Rodriguez A.J."/>
            <person name="Thorell K."/>
            <person name="Joffre E."/>
            <person name="Jensie-Markopoulos S."/>
            <person name="Moore E.R.B."/>
            <person name="Sjoling A."/>
        </authorList>
    </citation>
    <scope>NUCLEOTIDE SEQUENCE</scope>
    <source>
        <strain evidence="14">SP1S2-7</strain>
    </source>
</reference>
<protein>
    <submittedName>
        <fullName evidence="14">Bifunctional 2',3'-cyclic-nucleotide 2'-phosphodiesterase/3'-nucleotidase</fullName>
    </submittedName>
</protein>
<comment type="catalytic activity">
    <reaction evidence="2">
        <text>a nucleoside 2',3'-cyclic phosphate + H2O = a nucleoside 3'-phosphate + H(+)</text>
        <dbReference type="Rhea" id="RHEA:19621"/>
        <dbReference type="ChEBI" id="CHEBI:15377"/>
        <dbReference type="ChEBI" id="CHEBI:15378"/>
        <dbReference type="ChEBI" id="CHEBI:66949"/>
        <dbReference type="ChEBI" id="CHEBI:66954"/>
        <dbReference type="EC" id="3.1.4.16"/>
    </reaction>
</comment>
<evidence type="ECO:0000256" key="9">
    <source>
        <dbReference type="ARBA" id="ARBA00022801"/>
    </source>
</evidence>
<comment type="similarity">
    <text evidence="5 11">Belongs to the 5'-nucleotidase family.</text>
</comment>
<dbReference type="GO" id="GO:0030288">
    <property type="term" value="C:outer membrane-bounded periplasmic space"/>
    <property type="evidence" value="ECO:0007669"/>
    <property type="project" value="TreeGrafter"/>
</dbReference>
<dbReference type="InterPro" id="IPR041827">
    <property type="entry name" value="CpdB_N"/>
</dbReference>
<dbReference type="EMBL" id="JAMTCD010000001">
    <property type="protein sequence ID" value="MCT7940268.1"/>
    <property type="molecule type" value="Genomic_DNA"/>
</dbReference>
<organism evidence="14 15">
    <name type="scientific">Shewanella holmiensis</name>
    <dbReference type="NCBI Taxonomy" id="2952222"/>
    <lineage>
        <taxon>Bacteria</taxon>
        <taxon>Pseudomonadati</taxon>
        <taxon>Pseudomonadota</taxon>
        <taxon>Gammaproteobacteria</taxon>
        <taxon>Alteromonadales</taxon>
        <taxon>Shewanellaceae</taxon>
        <taxon>Shewanella</taxon>
    </lineage>
</organism>
<feature type="domain" description="Calcineurin-like phosphoesterase" evidence="12">
    <location>
        <begin position="35"/>
        <end position="279"/>
    </location>
</feature>
<feature type="domain" description="5'-Nucleotidase C-terminal" evidence="13">
    <location>
        <begin position="378"/>
        <end position="578"/>
    </location>
</feature>
<dbReference type="InterPro" id="IPR036907">
    <property type="entry name" value="5'-Nucleotdase_C_sf"/>
</dbReference>
<dbReference type="InterPro" id="IPR004843">
    <property type="entry name" value="Calcineurin-like_PHP"/>
</dbReference>
<dbReference type="PANTHER" id="PTHR11575:SF6">
    <property type="entry name" value="2',3'-CYCLIC-NUCLEOTIDE 2'-PHOSPHODIESTERASE_3'-NUCLEOTIDASE"/>
    <property type="match status" value="1"/>
</dbReference>
<dbReference type="PROSITE" id="PS00786">
    <property type="entry name" value="5_NUCLEOTIDASE_2"/>
    <property type="match status" value="1"/>
</dbReference>
<evidence type="ECO:0000256" key="6">
    <source>
        <dbReference type="ARBA" id="ARBA00022723"/>
    </source>
</evidence>
<evidence type="ECO:0000256" key="1">
    <source>
        <dbReference type="ARBA" id="ARBA00000527"/>
    </source>
</evidence>
<evidence type="ECO:0000256" key="7">
    <source>
        <dbReference type="ARBA" id="ARBA00022729"/>
    </source>
</evidence>
<dbReference type="SUPFAM" id="SSF55816">
    <property type="entry name" value="5'-nucleotidase (syn. UDP-sugar hydrolase), C-terminal domain"/>
    <property type="match status" value="1"/>
</dbReference>
<evidence type="ECO:0000256" key="2">
    <source>
        <dbReference type="ARBA" id="ARBA00001730"/>
    </source>
</evidence>
<keyword evidence="10" id="KW-0511">Multifunctional enzyme</keyword>
<name>A0A9X2WJ95_9GAMM</name>
<gene>
    <name evidence="14" type="ORF">NE535_00440</name>
</gene>
<evidence type="ECO:0000256" key="10">
    <source>
        <dbReference type="ARBA" id="ARBA00023268"/>
    </source>
</evidence>
<evidence type="ECO:0000256" key="8">
    <source>
        <dbReference type="ARBA" id="ARBA00022741"/>
    </source>
</evidence>